<accession>A0A4D4J3W4</accession>
<organism evidence="2 3">
    <name type="scientific">Gandjariella thermophila</name>
    <dbReference type="NCBI Taxonomy" id="1931992"/>
    <lineage>
        <taxon>Bacteria</taxon>
        <taxon>Bacillati</taxon>
        <taxon>Actinomycetota</taxon>
        <taxon>Actinomycetes</taxon>
        <taxon>Pseudonocardiales</taxon>
        <taxon>Pseudonocardiaceae</taxon>
        <taxon>Gandjariella</taxon>
    </lineage>
</organism>
<reference evidence="3" key="1">
    <citation type="submission" date="2019-04" db="EMBL/GenBank/DDBJ databases">
        <title>Draft genome sequence of Pseudonocardiaceae bacterium SL3-2-4.</title>
        <authorList>
            <person name="Ningsih F."/>
            <person name="Yokota A."/>
            <person name="Sakai Y."/>
            <person name="Nanatani K."/>
            <person name="Yabe S."/>
            <person name="Oetari A."/>
            <person name="Sjamsuridzal W."/>
        </authorList>
    </citation>
    <scope>NUCLEOTIDE SEQUENCE [LARGE SCALE GENOMIC DNA]</scope>
    <source>
        <strain evidence="3">SL3-2-4</strain>
    </source>
</reference>
<evidence type="ECO:0000313" key="2">
    <source>
        <dbReference type="EMBL" id="GDY29448.1"/>
    </source>
</evidence>
<protein>
    <submittedName>
        <fullName evidence="2">Uncharacterized protein</fullName>
    </submittedName>
</protein>
<name>A0A4D4J3W4_9PSEU</name>
<evidence type="ECO:0000256" key="1">
    <source>
        <dbReference type="SAM" id="MobiDB-lite"/>
    </source>
</evidence>
<evidence type="ECO:0000313" key="3">
    <source>
        <dbReference type="Proteomes" id="UP000298860"/>
    </source>
</evidence>
<comment type="caution">
    <text evidence="2">The sequence shown here is derived from an EMBL/GenBank/DDBJ whole genome shotgun (WGS) entry which is preliminary data.</text>
</comment>
<keyword evidence="3" id="KW-1185">Reference proteome</keyword>
<proteinExistence type="predicted"/>
<feature type="region of interest" description="Disordered" evidence="1">
    <location>
        <begin position="63"/>
        <end position="87"/>
    </location>
</feature>
<gene>
    <name evidence="2" type="ORF">GTS_10810</name>
</gene>
<dbReference type="RefSeq" id="WP_137812607.1">
    <property type="nucleotide sequence ID" value="NZ_BJFL01000003.1"/>
</dbReference>
<sequence length="87" mass="9520">MTAAEGFAVGAQHMFREGNQWGVTVRELISRMRREGLAVCLAWPADEAAGRLAPDDYPTAVLPPVRLPDEPRHALRTPFTPGVPTPE</sequence>
<dbReference type="Proteomes" id="UP000298860">
    <property type="component" value="Unassembled WGS sequence"/>
</dbReference>
<dbReference type="EMBL" id="BJFL01000003">
    <property type="protein sequence ID" value="GDY29448.1"/>
    <property type="molecule type" value="Genomic_DNA"/>
</dbReference>
<dbReference type="AlphaFoldDB" id="A0A4D4J3W4"/>